<organism evidence="1 2">
    <name type="scientific">Elysia marginata</name>
    <dbReference type="NCBI Taxonomy" id="1093978"/>
    <lineage>
        <taxon>Eukaryota</taxon>
        <taxon>Metazoa</taxon>
        <taxon>Spiralia</taxon>
        <taxon>Lophotrochozoa</taxon>
        <taxon>Mollusca</taxon>
        <taxon>Gastropoda</taxon>
        <taxon>Heterobranchia</taxon>
        <taxon>Euthyneura</taxon>
        <taxon>Panpulmonata</taxon>
        <taxon>Sacoglossa</taxon>
        <taxon>Placobranchoidea</taxon>
        <taxon>Plakobranchidae</taxon>
        <taxon>Elysia</taxon>
    </lineage>
</organism>
<evidence type="ECO:0000313" key="1">
    <source>
        <dbReference type="EMBL" id="GFS22171.1"/>
    </source>
</evidence>
<accession>A0AAV4JIH7</accession>
<protein>
    <recommendedName>
        <fullName evidence="3">Clustered mitochondria protein N-terminal domain-containing protein</fullName>
    </recommendedName>
</protein>
<evidence type="ECO:0008006" key="3">
    <source>
        <dbReference type="Google" id="ProtNLM"/>
    </source>
</evidence>
<dbReference type="AlphaFoldDB" id="A0AAV4JIH7"/>
<dbReference type="Proteomes" id="UP000762676">
    <property type="component" value="Unassembled WGS sequence"/>
</dbReference>
<gene>
    <name evidence="1" type="ORF">ElyMa_006943600</name>
</gene>
<reference evidence="1 2" key="1">
    <citation type="journal article" date="2021" name="Elife">
        <title>Chloroplast acquisition without the gene transfer in kleptoplastic sea slugs, Plakobranchus ocellatus.</title>
        <authorList>
            <person name="Maeda T."/>
            <person name="Takahashi S."/>
            <person name="Yoshida T."/>
            <person name="Shimamura S."/>
            <person name="Takaki Y."/>
            <person name="Nagai Y."/>
            <person name="Toyoda A."/>
            <person name="Suzuki Y."/>
            <person name="Arimoto A."/>
            <person name="Ishii H."/>
            <person name="Satoh N."/>
            <person name="Nishiyama T."/>
            <person name="Hasebe M."/>
            <person name="Maruyama T."/>
            <person name="Minagawa J."/>
            <person name="Obokata J."/>
            <person name="Shigenobu S."/>
        </authorList>
    </citation>
    <scope>NUCLEOTIDE SEQUENCE [LARGE SCALE GENOMIC DNA]</scope>
</reference>
<proteinExistence type="predicted"/>
<keyword evidence="2" id="KW-1185">Reference proteome</keyword>
<dbReference type="EMBL" id="BMAT01013890">
    <property type="protein sequence ID" value="GFS22171.1"/>
    <property type="molecule type" value="Genomic_DNA"/>
</dbReference>
<name>A0AAV4JIH7_9GAST</name>
<evidence type="ECO:0000313" key="2">
    <source>
        <dbReference type="Proteomes" id="UP000762676"/>
    </source>
</evidence>
<sequence length="121" mass="13325">MAEAKPDETVGEPEADLDSIEVHNIQIGDYVIPGPVCLSAEAEVGEEVRRILRLANLTLDYTLYTFVVTDRDGRQVGLEHGDLIEDRLDDLTAPLHVEIVKFGDTPTGVLPNMNELNVAQK</sequence>
<comment type="caution">
    <text evidence="1">The sequence shown here is derived from an EMBL/GenBank/DDBJ whole genome shotgun (WGS) entry which is preliminary data.</text>
</comment>